<accession>A0AAD9VY32</accession>
<protein>
    <recommendedName>
        <fullName evidence="7">NACHT domain-containing protein</fullName>
    </recommendedName>
</protein>
<proteinExistence type="predicted"/>
<name>A0AAD9VY32_PHOAM</name>
<gene>
    <name evidence="5" type="ORF">N8I77_012100</name>
</gene>
<evidence type="ECO:0000259" key="4">
    <source>
        <dbReference type="Pfam" id="PF24883"/>
    </source>
</evidence>
<evidence type="ECO:0000313" key="5">
    <source>
        <dbReference type="EMBL" id="KAK2598710.1"/>
    </source>
</evidence>
<dbReference type="PANTHER" id="PTHR10039:SF16">
    <property type="entry name" value="GPI INOSITOL-DEACYLASE"/>
    <property type="match status" value="1"/>
</dbReference>
<dbReference type="InterPro" id="IPR015943">
    <property type="entry name" value="WD40/YVTN_repeat-like_dom_sf"/>
</dbReference>
<evidence type="ECO:0000313" key="6">
    <source>
        <dbReference type="Proteomes" id="UP001265746"/>
    </source>
</evidence>
<evidence type="ECO:0000259" key="3">
    <source>
        <dbReference type="Pfam" id="PF22939"/>
    </source>
</evidence>
<sequence>MFKKISGLRKKTTDADGRSLAADDDNASVISRAESRNSLAITPTFGVPDRRRDPSPSGLIAESGPLGLNVVYTPDNGRKVDIVFIHGLGGTSRWTWSKHKNAELFWPLTFLPLEQDLCLARILTFGYNAAFQKTGNVSLSLLDFAKDLLFDLKYGKDPDMDELDMGKVPIIFVVHSMGGLIVKEVGVNSILGLTGLTAAITFLATPHRGTALAQTLNRILDSVMINSKQYVAELARNSLTLQKLNEQFRHIAPRLDIVSFYETMPTRIKSARVMVLEKESSVLGYPGEVSKALIADHHGVCKYEGPQDPNYITIRNVLKSLVSKIITKDNAKQPELSDRRAALDLKSMFALSELPGLDYIFFRDQWTEDTNNWINNDKTLLQWRDSVDDLSLLWLNGGAATGKSILVSTIINNLVQEGLQCQYFFIRHGDRKKRSLSFLLRSLAFQIGQSVPGLAQQLNELKEEGIDFETVDPKVIWDRVFRFLIFRSAGEQPFYWVIDGLDEAESPRSTIKLLLDVTSSSPIRILFASRRTPEITNAFEKHHANVSLRTVDIDEHPEDIGIHVRQELKVAGGLQLRERIEQKIVERSRKNFLVRALPRPHLIYESLFRMVINQFEQWARLAVESVNQCHTLEDIDSALEQLPEGMEALYDRMASSVNDISNPRDKLLATKILQCLTCSLRVLSVSEMTQALGETASGILDLPHAIKDLCGGFASVDNDGNVSIIHQSAREYLLEDADQRIFSLDKKTAHKDLFLSSLRCLTSTGLRTKLARDQAPEFVKYAAASWSNHLLHIMTLDDEVIKSLKRFLTGSWLLTWIHALAATGQLRILAQTSKDLYKLCRNDRSSHSGLESLDQELVSSWSVDLLRIMGRFGSLLSRNPDSIYSSIPPFCPKGSSIHQLFGKSDALSVSGISNEKWDDLFARISIGKSFASSIQVAGSQVAVLAAPGNVHIYESTDFREAKSSPIQHGERVDRVKLNKSGSLLASYGYRTTKVWKVSSGECILTVDSVESKTRPLAMLFTNDDSTLLVGSDDRRVRSLNLVEKESAWDVIADLEEVGLEKHFTNSASHMAFSPDGSMIAVGYRRHPASAWELEGSTHIGYCRREDDVSMVRELRDLVWHPYQPEILGLSVEGVVSRWAPYEDRVDELSAGASKLAISNDGELFVTGDSHGRVKLYTTASFSLLHQLSSQDAIFSLAFSPDSMRFYDIRGYHANAWEPNALARYAESSGMDVDSISEYSMSHVSQRSASASAAVDPITAIAGSPTGHLYCYGTQTGMVNLHDTKTGKVATLYASRAKFAIDHIAWSHDGEHICCSDFSKQLIIFTASSNTGNSKPSYEQKALIPMRKITKSPIIQLLFRRTTSHLLVHTSLQVHTVSLTSYTVESSKQLDSPISCWVTHPSDASPLVGFGALNVMVLDWSLEEKQAFTIEWPHNPGTEKSQTSQDLQIDRVLTSQDQNHFLIQVSNLGRSSRDSELLFLEAGSLSTSKWSEDQPEATSPTVRFRRFSPDLFHGVLLPLGLVWGGRLIYISRDFAVCSTQLKWTSESMPSSNITQPRNQRNLRQRSVEKGASMVGSSISGVKELFAFPSDWANEQALASCSLWGAEKSLLYPRNGETAVVRCIALSRG</sequence>
<feature type="domain" description="Nephrocystin 3-like N-terminal" evidence="4">
    <location>
        <begin position="370"/>
        <end position="530"/>
    </location>
</feature>
<dbReference type="InterPro" id="IPR054471">
    <property type="entry name" value="GPIID_WHD"/>
</dbReference>
<dbReference type="Gene3D" id="3.40.50.1820">
    <property type="entry name" value="alpha/beta hydrolase"/>
    <property type="match status" value="1"/>
</dbReference>
<dbReference type="Pfam" id="PF22939">
    <property type="entry name" value="WHD_GPIID"/>
    <property type="match status" value="1"/>
</dbReference>
<reference evidence="5" key="1">
    <citation type="submission" date="2023-06" db="EMBL/GenBank/DDBJ databases">
        <authorList>
            <person name="Noh H."/>
        </authorList>
    </citation>
    <scope>NUCLEOTIDE SEQUENCE</scope>
    <source>
        <strain evidence="5">DUCC20226</strain>
    </source>
</reference>
<evidence type="ECO:0008006" key="7">
    <source>
        <dbReference type="Google" id="ProtNLM"/>
    </source>
</evidence>
<keyword evidence="1" id="KW-0677">Repeat</keyword>
<dbReference type="InterPro" id="IPR029058">
    <property type="entry name" value="AB_hydrolase_fold"/>
</dbReference>
<dbReference type="PANTHER" id="PTHR10039">
    <property type="entry name" value="AMELOGENIN"/>
    <property type="match status" value="1"/>
</dbReference>
<dbReference type="Gene3D" id="3.40.50.300">
    <property type="entry name" value="P-loop containing nucleotide triphosphate hydrolases"/>
    <property type="match status" value="1"/>
</dbReference>
<dbReference type="SUPFAM" id="SSF52540">
    <property type="entry name" value="P-loop containing nucleoside triphosphate hydrolases"/>
    <property type="match status" value="1"/>
</dbReference>
<feature type="compositionally biased region" description="Basic residues" evidence="2">
    <location>
        <begin position="1"/>
        <end position="10"/>
    </location>
</feature>
<dbReference type="SUPFAM" id="SSF53474">
    <property type="entry name" value="alpha/beta-Hydrolases"/>
    <property type="match status" value="1"/>
</dbReference>
<dbReference type="InterPro" id="IPR027417">
    <property type="entry name" value="P-loop_NTPase"/>
</dbReference>
<feature type="region of interest" description="Disordered" evidence="2">
    <location>
        <begin position="1"/>
        <end position="21"/>
    </location>
</feature>
<dbReference type="Gene3D" id="2.130.10.10">
    <property type="entry name" value="YVTN repeat-like/Quinoprotein amine dehydrogenase"/>
    <property type="match status" value="2"/>
</dbReference>
<dbReference type="Pfam" id="PF24883">
    <property type="entry name" value="NPHP3_N"/>
    <property type="match status" value="1"/>
</dbReference>
<evidence type="ECO:0000256" key="2">
    <source>
        <dbReference type="SAM" id="MobiDB-lite"/>
    </source>
</evidence>
<dbReference type="InterPro" id="IPR056884">
    <property type="entry name" value="NPHP3-like_N"/>
</dbReference>
<dbReference type="Proteomes" id="UP001265746">
    <property type="component" value="Unassembled WGS sequence"/>
</dbReference>
<organism evidence="5 6">
    <name type="scientific">Phomopsis amygdali</name>
    <name type="common">Fusicoccum amygdali</name>
    <dbReference type="NCBI Taxonomy" id="1214568"/>
    <lineage>
        <taxon>Eukaryota</taxon>
        <taxon>Fungi</taxon>
        <taxon>Dikarya</taxon>
        <taxon>Ascomycota</taxon>
        <taxon>Pezizomycotina</taxon>
        <taxon>Sordariomycetes</taxon>
        <taxon>Sordariomycetidae</taxon>
        <taxon>Diaporthales</taxon>
        <taxon>Diaporthaceae</taxon>
        <taxon>Diaporthe</taxon>
    </lineage>
</organism>
<feature type="domain" description="GPI inositol-deacylase winged helix" evidence="3">
    <location>
        <begin position="664"/>
        <end position="743"/>
    </location>
</feature>
<dbReference type="SMART" id="SM00320">
    <property type="entry name" value="WD40"/>
    <property type="match status" value="7"/>
</dbReference>
<dbReference type="InterPro" id="IPR036322">
    <property type="entry name" value="WD40_repeat_dom_sf"/>
</dbReference>
<dbReference type="EMBL" id="JAUJFL010000008">
    <property type="protein sequence ID" value="KAK2598710.1"/>
    <property type="molecule type" value="Genomic_DNA"/>
</dbReference>
<evidence type="ECO:0000256" key="1">
    <source>
        <dbReference type="ARBA" id="ARBA00022737"/>
    </source>
</evidence>
<dbReference type="InterPro" id="IPR001680">
    <property type="entry name" value="WD40_rpt"/>
</dbReference>
<dbReference type="SUPFAM" id="SSF50978">
    <property type="entry name" value="WD40 repeat-like"/>
    <property type="match status" value="2"/>
</dbReference>
<keyword evidence="6" id="KW-1185">Reference proteome</keyword>
<comment type="caution">
    <text evidence="5">The sequence shown here is derived from an EMBL/GenBank/DDBJ whole genome shotgun (WGS) entry which is preliminary data.</text>
</comment>